<dbReference type="SUPFAM" id="SSF46785">
    <property type="entry name" value="Winged helix' DNA-binding domain"/>
    <property type="match status" value="1"/>
</dbReference>
<evidence type="ECO:0000256" key="1">
    <source>
        <dbReference type="ARBA" id="ARBA00023015"/>
    </source>
</evidence>
<dbReference type="InterPro" id="IPR036388">
    <property type="entry name" value="WH-like_DNA-bd_sf"/>
</dbReference>
<keyword evidence="1" id="KW-0805">Transcription regulation</keyword>
<dbReference type="SMART" id="SM00345">
    <property type="entry name" value="HTH_GNTR"/>
    <property type="match status" value="1"/>
</dbReference>
<dbReference type="Pfam" id="PF07729">
    <property type="entry name" value="FCD"/>
    <property type="match status" value="1"/>
</dbReference>
<dbReference type="InterPro" id="IPR011711">
    <property type="entry name" value="GntR_C"/>
</dbReference>
<dbReference type="Pfam" id="PF00392">
    <property type="entry name" value="GntR"/>
    <property type="match status" value="1"/>
</dbReference>
<dbReference type="InterPro" id="IPR000524">
    <property type="entry name" value="Tscrpt_reg_HTH_GntR"/>
</dbReference>
<dbReference type="Gene3D" id="1.20.120.530">
    <property type="entry name" value="GntR ligand-binding domain-like"/>
    <property type="match status" value="1"/>
</dbReference>
<reference evidence="5 6" key="1">
    <citation type="submission" date="2018-10" db="EMBL/GenBank/DDBJ databases">
        <title>Isolation from soil.</title>
        <authorList>
            <person name="Hu J."/>
        </authorList>
    </citation>
    <scope>NUCLEOTIDE SEQUENCE [LARGE SCALE GENOMIC DNA]</scope>
    <source>
        <strain evidence="5 6">NEAU-Ht49</strain>
    </source>
</reference>
<dbReference type="PROSITE" id="PS50949">
    <property type="entry name" value="HTH_GNTR"/>
    <property type="match status" value="1"/>
</dbReference>
<keyword evidence="3" id="KW-0804">Transcription</keyword>
<dbReference type="PRINTS" id="PR00035">
    <property type="entry name" value="HTHGNTR"/>
</dbReference>
<dbReference type="SUPFAM" id="SSF48008">
    <property type="entry name" value="GntR ligand-binding domain-like"/>
    <property type="match status" value="1"/>
</dbReference>
<accession>A0A3M2ME81</accession>
<dbReference type="CDD" id="cd07377">
    <property type="entry name" value="WHTH_GntR"/>
    <property type="match status" value="1"/>
</dbReference>
<dbReference type="AlphaFoldDB" id="A0A3M2ME81"/>
<evidence type="ECO:0000256" key="3">
    <source>
        <dbReference type="ARBA" id="ARBA00023163"/>
    </source>
</evidence>
<keyword evidence="2" id="KW-0238">DNA-binding</keyword>
<comment type="caution">
    <text evidence="5">The sequence shown here is derived from an EMBL/GenBank/DDBJ whole genome shotgun (WGS) entry which is preliminary data.</text>
</comment>
<dbReference type="PANTHER" id="PTHR43537">
    <property type="entry name" value="TRANSCRIPTIONAL REGULATOR, GNTR FAMILY"/>
    <property type="match status" value="1"/>
</dbReference>
<sequence length="238" mass="25363">MTLRTARRSSLVEQVIDQLKGEIVAGTWPVGGRIPPEPVLSESLGVGRNTVREAVRALTHAGILESLQGDGTYVRATSEMSGVMRRRLERAELVETLEIRRGLEVEAARLAAARRTPADLAAIGAALALRDAAWAAREHPEFVEADLTFHTAVVEATHNGMLIELYRDFSAALRASIGAAGAVVEHADIPHGPIAAAIAASDGEAAAAAARRCLDQIMDEADDHNTDDEVERSVPDVP</sequence>
<feature type="domain" description="HTH gntR-type" evidence="4">
    <location>
        <begin position="9"/>
        <end position="77"/>
    </location>
</feature>
<dbReference type="Gene3D" id="1.10.10.10">
    <property type="entry name" value="Winged helix-like DNA-binding domain superfamily/Winged helix DNA-binding domain"/>
    <property type="match status" value="1"/>
</dbReference>
<dbReference type="GO" id="GO:0003677">
    <property type="term" value="F:DNA binding"/>
    <property type="evidence" value="ECO:0007669"/>
    <property type="project" value="UniProtKB-KW"/>
</dbReference>
<proteinExistence type="predicted"/>
<evidence type="ECO:0000259" key="4">
    <source>
        <dbReference type="PROSITE" id="PS50949"/>
    </source>
</evidence>
<dbReference type="EMBL" id="RFFG01000001">
    <property type="protein sequence ID" value="RMI47861.1"/>
    <property type="molecule type" value="Genomic_DNA"/>
</dbReference>
<dbReference type="SMART" id="SM00895">
    <property type="entry name" value="FCD"/>
    <property type="match status" value="1"/>
</dbReference>
<organism evidence="5 6">
    <name type="scientific">Actinomadura harenae</name>
    <dbReference type="NCBI Taxonomy" id="2483351"/>
    <lineage>
        <taxon>Bacteria</taxon>
        <taxon>Bacillati</taxon>
        <taxon>Actinomycetota</taxon>
        <taxon>Actinomycetes</taxon>
        <taxon>Streptosporangiales</taxon>
        <taxon>Thermomonosporaceae</taxon>
        <taxon>Actinomadura</taxon>
    </lineage>
</organism>
<name>A0A3M2ME81_9ACTN</name>
<gene>
    <name evidence="5" type="ORF">EBO15_00795</name>
</gene>
<keyword evidence="6" id="KW-1185">Reference proteome</keyword>
<evidence type="ECO:0000313" key="6">
    <source>
        <dbReference type="Proteomes" id="UP000282674"/>
    </source>
</evidence>
<dbReference type="Proteomes" id="UP000282674">
    <property type="component" value="Unassembled WGS sequence"/>
</dbReference>
<evidence type="ECO:0000313" key="5">
    <source>
        <dbReference type="EMBL" id="RMI47861.1"/>
    </source>
</evidence>
<dbReference type="PANTHER" id="PTHR43537:SF47">
    <property type="entry name" value="REGULATORY PROTEIN GNTR HTH"/>
    <property type="match status" value="1"/>
</dbReference>
<dbReference type="OrthoDB" id="5450856at2"/>
<evidence type="ECO:0000256" key="2">
    <source>
        <dbReference type="ARBA" id="ARBA00023125"/>
    </source>
</evidence>
<protein>
    <submittedName>
        <fullName evidence="5">FadR family transcriptional regulator</fullName>
    </submittedName>
</protein>
<dbReference type="InterPro" id="IPR036390">
    <property type="entry name" value="WH_DNA-bd_sf"/>
</dbReference>
<dbReference type="RefSeq" id="WP_122192304.1">
    <property type="nucleotide sequence ID" value="NZ_JBHSKC010000024.1"/>
</dbReference>
<dbReference type="InterPro" id="IPR008920">
    <property type="entry name" value="TF_FadR/GntR_C"/>
</dbReference>
<dbReference type="GO" id="GO:0003700">
    <property type="term" value="F:DNA-binding transcription factor activity"/>
    <property type="evidence" value="ECO:0007669"/>
    <property type="project" value="InterPro"/>
</dbReference>